<dbReference type="InterPro" id="IPR000914">
    <property type="entry name" value="SBP_5_dom"/>
</dbReference>
<comment type="caution">
    <text evidence="5">The sequence shown here is derived from an EMBL/GenBank/DDBJ whole genome shotgun (WGS) entry which is preliminary data.</text>
</comment>
<evidence type="ECO:0000313" key="4">
    <source>
        <dbReference type="EMBL" id="KAA8820087.1"/>
    </source>
</evidence>
<evidence type="ECO:0000313" key="7">
    <source>
        <dbReference type="Proteomes" id="UP000374630"/>
    </source>
</evidence>
<dbReference type="OrthoDB" id="7888869at2"/>
<reference evidence="6 7" key="1">
    <citation type="journal article" date="2019" name="Syst. Appl. Microbiol.">
        <title>Characterization of Bifidobacterium species in feaces of the Egyptian fruit bat: Description of B. vespertilionis sp. nov. and B. rousetti sp. nov.</title>
        <authorList>
            <person name="Modesto M."/>
            <person name="Satti M."/>
            <person name="Watanabe K."/>
            <person name="Puglisi E."/>
            <person name="Morelli L."/>
            <person name="Huang C.-H."/>
            <person name="Liou J.-S."/>
            <person name="Miyashita M."/>
            <person name="Tamura T."/>
            <person name="Saito S."/>
            <person name="Mori K."/>
            <person name="Huang L."/>
            <person name="Sciavilla P."/>
            <person name="Sandri C."/>
            <person name="Spiezio C."/>
            <person name="Vitali F."/>
            <person name="Cavalieri D."/>
            <person name="Perpetuini G."/>
            <person name="Tofalo R."/>
            <person name="Bonetti A."/>
            <person name="Arita M."/>
            <person name="Mattarelli P."/>
        </authorList>
    </citation>
    <scope>NUCLEOTIDE SEQUENCE [LARGE SCALE GENOMIC DNA]</scope>
    <source>
        <strain evidence="4 7">RST16</strain>
        <strain evidence="5 6">RST8</strain>
    </source>
</reference>
<accession>A0A5J5DV12</accession>
<dbReference type="Proteomes" id="UP000345527">
    <property type="component" value="Unassembled WGS sequence"/>
</dbReference>
<dbReference type="Gene3D" id="3.10.105.10">
    <property type="entry name" value="Dipeptide-binding Protein, Domain 3"/>
    <property type="match status" value="1"/>
</dbReference>
<dbReference type="PANTHER" id="PTHR30290">
    <property type="entry name" value="PERIPLASMIC BINDING COMPONENT OF ABC TRANSPORTER"/>
    <property type="match status" value="1"/>
</dbReference>
<name>A0A5J5DV12_9BIFI</name>
<dbReference type="Proteomes" id="UP000374630">
    <property type="component" value="Unassembled WGS sequence"/>
</dbReference>
<dbReference type="EMBL" id="RZOA01000006">
    <property type="protein sequence ID" value="KAA8823809.1"/>
    <property type="molecule type" value="Genomic_DNA"/>
</dbReference>
<dbReference type="AlphaFoldDB" id="A0A5J5DV12"/>
<evidence type="ECO:0000313" key="6">
    <source>
        <dbReference type="Proteomes" id="UP000345527"/>
    </source>
</evidence>
<dbReference type="GO" id="GO:1904680">
    <property type="term" value="F:peptide transmembrane transporter activity"/>
    <property type="evidence" value="ECO:0007669"/>
    <property type="project" value="TreeGrafter"/>
</dbReference>
<feature type="chain" id="PRO_5030132005" evidence="2">
    <location>
        <begin position="25"/>
        <end position="587"/>
    </location>
</feature>
<protein>
    <submittedName>
        <fullName evidence="5">ABC transporter family substrate-binding protein</fullName>
    </submittedName>
</protein>
<proteinExistence type="predicted"/>
<dbReference type="Pfam" id="PF00496">
    <property type="entry name" value="SBP_bac_5"/>
    <property type="match status" value="1"/>
</dbReference>
<dbReference type="InterPro" id="IPR039424">
    <property type="entry name" value="SBP_5"/>
</dbReference>
<feature type="compositionally biased region" description="Low complexity" evidence="1">
    <location>
        <begin position="31"/>
        <end position="42"/>
    </location>
</feature>
<keyword evidence="7" id="KW-1185">Reference proteome</keyword>
<dbReference type="PANTHER" id="PTHR30290:SF65">
    <property type="entry name" value="MONOACYL PHOSPHATIDYLINOSITOL TETRAMANNOSIDE-BINDING PROTEIN LPQW-RELATED"/>
    <property type="match status" value="1"/>
</dbReference>
<organism evidence="5 6">
    <name type="scientific">Bifidobacterium vespertilionis</name>
    <dbReference type="NCBI Taxonomy" id="2562524"/>
    <lineage>
        <taxon>Bacteria</taxon>
        <taxon>Bacillati</taxon>
        <taxon>Actinomycetota</taxon>
        <taxon>Actinomycetes</taxon>
        <taxon>Bifidobacteriales</taxon>
        <taxon>Bifidobacteriaceae</taxon>
        <taxon>Bifidobacterium</taxon>
    </lineage>
</organism>
<evidence type="ECO:0000256" key="2">
    <source>
        <dbReference type="SAM" id="SignalP"/>
    </source>
</evidence>
<feature type="region of interest" description="Disordered" evidence="1">
    <location>
        <begin position="30"/>
        <end position="53"/>
    </location>
</feature>
<keyword evidence="2" id="KW-0732">Signal</keyword>
<dbReference type="Gene3D" id="3.90.76.10">
    <property type="entry name" value="Dipeptide-binding Protein, Domain 1"/>
    <property type="match status" value="1"/>
</dbReference>
<gene>
    <name evidence="5" type="ORF">EM848_04215</name>
    <name evidence="4" type="ORF">EMO90_07365</name>
</gene>
<feature type="signal peptide" evidence="2">
    <location>
        <begin position="1"/>
        <end position="24"/>
    </location>
</feature>
<dbReference type="GO" id="GO:0015833">
    <property type="term" value="P:peptide transport"/>
    <property type="evidence" value="ECO:0007669"/>
    <property type="project" value="TreeGrafter"/>
</dbReference>
<dbReference type="PROSITE" id="PS51257">
    <property type="entry name" value="PROKAR_LIPOPROTEIN"/>
    <property type="match status" value="1"/>
</dbReference>
<evidence type="ECO:0000313" key="5">
    <source>
        <dbReference type="EMBL" id="KAA8823809.1"/>
    </source>
</evidence>
<feature type="domain" description="Solute-binding protein family 5" evidence="3">
    <location>
        <begin position="135"/>
        <end position="493"/>
    </location>
</feature>
<sequence>MGFGSKATKAMALVASIATLVSLAACGGSGNTSATGSGTGTAITEEPQEGVPSNYSGTFPKPAQGKAYNNPTDRDKVKDGGTLTLAIGEIGPDWNKFSASGNSVDMGDLWAFYMPQLFTYSPDGGTVEPNTDYLTKYEVTSEDPEVVTYTLNDKATWNDGTPIDYTAFVATWKAMNGEDSNYSPASTDGYRDIASVERGSTDKEVKVTFKTKFYPVETLFSSLLPPQSASADVFTSGWQKNPHSEWAAGPFKVESSSDTEVVFVPNEKWWGNKPKLEKVTFRQMEDSAEINAFKNGEIDAAGAGSADKLKTVKSMDNVQIRRAYGTSVSTYTINTKTVPDINVRKALVQAIDRQSLANIGYSGTEWTPDAMPGSVLLPTFQSGYEDNVPADAAFSTDNAKKTLEAAGYTLGSDGYYAKDGQTLELKYTTFSDSPTTKAITNAIIKMGKDAGIKIEGDIKASNDFTTTLSSGNFEILGLGWGSGDPFNYVYGCQIYCSTSDSNYSFAGSEEIDQKMQSITSTKDKATAIKTFNEAEKEAQKLYAQIPYSAPPITMAVKKGLANFGPAGFATSSYGTPLFHTEDIGWTE</sequence>
<evidence type="ECO:0000259" key="3">
    <source>
        <dbReference type="Pfam" id="PF00496"/>
    </source>
</evidence>
<dbReference type="SUPFAM" id="SSF53850">
    <property type="entry name" value="Periplasmic binding protein-like II"/>
    <property type="match status" value="1"/>
</dbReference>
<evidence type="ECO:0000256" key="1">
    <source>
        <dbReference type="SAM" id="MobiDB-lite"/>
    </source>
</evidence>
<dbReference type="EMBL" id="RZNZ01000009">
    <property type="protein sequence ID" value="KAA8820087.1"/>
    <property type="molecule type" value="Genomic_DNA"/>
</dbReference>
<dbReference type="CDD" id="cd08501">
    <property type="entry name" value="PBP2_Lpqw"/>
    <property type="match status" value="1"/>
</dbReference>